<keyword evidence="5 8" id="KW-0808">Transferase</keyword>
<comment type="miscellaneous">
    <text evidence="8">The porphobilinogen subunits are added to the dipyrromethane group.</text>
</comment>
<dbReference type="PANTHER" id="PTHR11557:SF0">
    <property type="entry name" value="PORPHOBILINOGEN DEAMINASE"/>
    <property type="match status" value="1"/>
</dbReference>
<keyword evidence="12" id="KW-1185">Reference proteome</keyword>
<comment type="catalytic activity">
    <reaction evidence="7 8">
        <text>4 porphobilinogen + H2O = hydroxymethylbilane + 4 NH4(+)</text>
        <dbReference type="Rhea" id="RHEA:13185"/>
        <dbReference type="ChEBI" id="CHEBI:15377"/>
        <dbReference type="ChEBI" id="CHEBI:28938"/>
        <dbReference type="ChEBI" id="CHEBI:57845"/>
        <dbReference type="ChEBI" id="CHEBI:58126"/>
        <dbReference type="EC" id="2.5.1.61"/>
    </reaction>
</comment>
<dbReference type="PIRSF" id="PIRSF001438">
    <property type="entry name" value="4pyrrol_synth_OHMeBilane_synth"/>
    <property type="match status" value="1"/>
</dbReference>
<organism evidence="11 12">
    <name type="scientific">Moraxella nasicaprae</name>
    <dbReference type="NCBI Taxonomy" id="2904122"/>
    <lineage>
        <taxon>Bacteria</taxon>
        <taxon>Pseudomonadati</taxon>
        <taxon>Pseudomonadota</taxon>
        <taxon>Gammaproteobacteria</taxon>
        <taxon>Moraxellales</taxon>
        <taxon>Moraxellaceae</taxon>
        <taxon>Moraxella</taxon>
    </lineage>
</organism>
<dbReference type="Pfam" id="PF03900">
    <property type="entry name" value="Porphobil_deamC"/>
    <property type="match status" value="1"/>
</dbReference>
<sequence length="314" mass="34072">MTTPKTLTIATRQSPLALWQANFVKDELQKLYPQMDIRLLELVTKGDKILDTPLAKIGGKGLFVKELETALLTGQADIAVHSLKDVPMVLPEGLTIGAYLDRHSPFDAFVSNDFESLDELPQGARVGTSSLRRECQLRAYRPDLTIISLRGNVGTRLSKLDNGDYDAIILAQSGLERLGLHERIRHSLPADICLPAVGQGTLAIECRDDEIKALIKPLNHDTSALKAICERAMNHALEGGCQVPIAGFATLVDNLLHLEGRVGTPDGNTLLKVVKQISITDNAHHDAIELGQQVATELLAQGADKILATVYANA</sequence>
<dbReference type="PROSITE" id="PS00533">
    <property type="entry name" value="PORPHOBILINOGEN_DEAM"/>
    <property type="match status" value="1"/>
</dbReference>
<dbReference type="Gene3D" id="3.30.160.40">
    <property type="entry name" value="Porphobilinogen deaminase, C-terminal domain"/>
    <property type="match status" value="1"/>
</dbReference>
<dbReference type="CDD" id="cd13646">
    <property type="entry name" value="PBP2_EcHMBS_like"/>
    <property type="match status" value="1"/>
</dbReference>
<feature type="domain" description="Porphobilinogen deaminase C-terminal" evidence="10">
    <location>
        <begin position="225"/>
        <end position="299"/>
    </location>
</feature>
<evidence type="ECO:0000256" key="7">
    <source>
        <dbReference type="ARBA" id="ARBA00048169"/>
    </source>
</evidence>
<protein>
    <recommendedName>
        <fullName evidence="8">Porphobilinogen deaminase</fullName>
        <shortName evidence="8">PBG</shortName>
        <ecNumber evidence="8">2.5.1.61</ecNumber>
    </recommendedName>
    <alternativeName>
        <fullName evidence="8">Hydroxymethylbilane synthase</fullName>
        <shortName evidence="8">HMBS</shortName>
    </alternativeName>
    <alternativeName>
        <fullName evidence="8">Pre-uroporphyrinogen synthase</fullName>
    </alternativeName>
</protein>
<dbReference type="InterPro" id="IPR022417">
    <property type="entry name" value="Porphobilin_deaminase_N"/>
</dbReference>
<keyword evidence="6 8" id="KW-0627">Porphyrin biosynthesis</keyword>
<evidence type="ECO:0000256" key="3">
    <source>
        <dbReference type="ARBA" id="ARBA00005638"/>
    </source>
</evidence>
<dbReference type="SUPFAM" id="SSF54782">
    <property type="entry name" value="Porphobilinogen deaminase (hydroxymethylbilane synthase), C-terminal domain"/>
    <property type="match status" value="1"/>
</dbReference>
<dbReference type="SUPFAM" id="SSF53850">
    <property type="entry name" value="Periplasmic binding protein-like II"/>
    <property type="match status" value="1"/>
</dbReference>
<evidence type="ECO:0000256" key="6">
    <source>
        <dbReference type="ARBA" id="ARBA00023244"/>
    </source>
</evidence>
<proteinExistence type="inferred from homology"/>
<dbReference type="Proteomes" id="UP001063782">
    <property type="component" value="Chromosome"/>
</dbReference>
<comment type="cofactor">
    <cofactor evidence="8">
        <name>dipyrromethane</name>
        <dbReference type="ChEBI" id="CHEBI:60342"/>
    </cofactor>
    <text evidence="8">Binds 1 dipyrromethane group covalently.</text>
</comment>
<reference evidence="11" key="1">
    <citation type="submission" date="2021-12" db="EMBL/GenBank/DDBJ databases">
        <title>taxonomy of Moraxella sp. ZY201224.</title>
        <authorList>
            <person name="Li F."/>
        </authorList>
    </citation>
    <scope>NUCLEOTIDE SEQUENCE</scope>
    <source>
        <strain evidence="11">ZY201224</strain>
    </source>
</reference>
<evidence type="ECO:0000256" key="5">
    <source>
        <dbReference type="ARBA" id="ARBA00022679"/>
    </source>
</evidence>
<evidence type="ECO:0000256" key="8">
    <source>
        <dbReference type="HAMAP-Rule" id="MF_00260"/>
    </source>
</evidence>
<dbReference type="NCBIfam" id="TIGR00212">
    <property type="entry name" value="hemC"/>
    <property type="match status" value="1"/>
</dbReference>
<evidence type="ECO:0000256" key="4">
    <source>
        <dbReference type="ARBA" id="ARBA00011245"/>
    </source>
</evidence>
<evidence type="ECO:0000313" key="11">
    <source>
        <dbReference type="EMBL" id="UXZ05750.1"/>
    </source>
</evidence>
<dbReference type="PRINTS" id="PR00151">
    <property type="entry name" value="PORPHBDMNASE"/>
</dbReference>
<dbReference type="InterPro" id="IPR022419">
    <property type="entry name" value="Porphobilin_deaminase_cofac_BS"/>
</dbReference>
<dbReference type="EMBL" id="CP089977">
    <property type="protein sequence ID" value="UXZ05750.1"/>
    <property type="molecule type" value="Genomic_DNA"/>
</dbReference>
<evidence type="ECO:0000259" key="10">
    <source>
        <dbReference type="Pfam" id="PF03900"/>
    </source>
</evidence>
<dbReference type="PANTHER" id="PTHR11557">
    <property type="entry name" value="PORPHOBILINOGEN DEAMINASE"/>
    <property type="match status" value="1"/>
</dbReference>
<dbReference type="EC" id="2.5.1.61" evidence="8"/>
<comment type="subunit">
    <text evidence="4 8">Monomer.</text>
</comment>
<gene>
    <name evidence="8 11" type="primary">hemC</name>
    <name evidence="11" type="ORF">LU297_04800</name>
</gene>
<feature type="modified residue" description="S-(dipyrrolylmethanemethyl)cysteine" evidence="8">
    <location>
        <position position="241"/>
    </location>
</feature>
<dbReference type="InterPro" id="IPR036803">
    <property type="entry name" value="Porphobilinogen_deaminase_C_sf"/>
</dbReference>
<evidence type="ECO:0000256" key="1">
    <source>
        <dbReference type="ARBA" id="ARBA00002869"/>
    </source>
</evidence>
<evidence type="ECO:0000256" key="2">
    <source>
        <dbReference type="ARBA" id="ARBA00004735"/>
    </source>
</evidence>
<dbReference type="InterPro" id="IPR022418">
    <property type="entry name" value="Porphobilinogen_deaminase_C"/>
</dbReference>
<comment type="pathway">
    <text evidence="2">Porphyrin-containing compound metabolism; protoporphyrin-IX biosynthesis; coproporphyrinogen-III from 5-aminolevulinate: step 2/4.</text>
</comment>
<comment type="similarity">
    <text evidence="3 8">Belongs to the HMBS family.</text>
</comment>
<dbReference type="GO" id="GO:0004418">
    <property type="term" value="F:hydroxymethylbilane synthase activity"/>
    <property type="evidence" value="ECO:0007669"/>
    <property type="project" value="UniProtKB-EC"/>
</dbReference>
<name>A0ABY6F7A7_9GAMM</name>
<evidence type="ECO:0000259" key="9">
    <source>
        <dbReference type="Pfam" id="PF01379"/>
    </source>
</evidence>
<dbReference type="Pfam" id="PF01379">
    <property type="entry name" value="Porphobil_deam"/>
    <property type="match status" value="1"/>
</dbReference>
<dbReference type="HAMAP" id="MF_00260">
    <property type="entry name" value="Porphobil_deam"/>
    <property type="match status" value="1"/>
</dbReference>
<accession>A0ABY6F7A7</accession>
<dbReference type="RefSeq" id="WP_263077269.1">
    <property type="nucleotide sequence ID" value="NZ_CP089977.1"/>
</dbReference>
<dbReference type="InterPro" id="IPR000860">
    <property type="entry name" value="HemC"/>
</dbReference>
<comment type="function">
    <text evidence="1 8">Tetrapolymerization of the monopyrrole PBG into the hydroxymethylbilane pre-uroporphyrinogen in several discrete steps.</text>
</comment>
<dbReference type="Gene3D" id="3.40.190.10">
    <property type="entry name" value="Periplasmic binding protein-like II"/>
    <property type="match status" value="2"/>
</dbReference>
<feature type="domain" description="Porphobilinogen deaminase N-terminal" evidence="9">
    <location>
        <begin position="7"/>
        <end position="211"/>
    </location>
</feature>
<evidence type="ECO:0000313" key="12">
    <source>
        <dbReference type="Proteomes" id="UP001063782"/>
    </source>
</evidence>